<organism evidence="4 5">
    <name type="scientific">Sesamum angolense</name>
    <dbReference type="NCBI Taxonomy" id="2727404"/>
    <lineage>
        <taxon>Eukaryota</taxon>
        <taxon>Viridiplantae</taxon>
        <taxon>Streptophyta</taxon>
        <taxon>Embryophyta</taxon>
        <taxon>Tracheophyta</taxon>
        <taxon>Spermatophyta</taxon>
        <taxon>Magnoliopsida</taxon>
        <taxon>eudicotyledons</taxon>
        <taxon>Gunneridae</taxon>
        <taxon>Pentapetalae</taxon>
        <taxon>asterids</taxon>
        <taxon>lamiids</taxon>
        <taxon>Lamiales</taxon>
        <taxon>Pedaliaceae</taxon>
        <taxon>Sesamum</taxon>
    </lineage>
</organism>
<evidence type="ECO:0000256" key="2">
    <source>
        <dbReference type="SAM" id="MobiDB-lite"/>
    </source>
</evidence>
<dbReference type="PANTHER" id="PTHR32175">
    <property type="entry name" value="PROTEIN, PUTATIVE, EXPRESSED-RELATED"/>
    <property type="match status" value="1"/>
</dbReference>
<feature type="region of interest" description="Disordered" evidence="2">
    <location>
        <begin position="645"/>
        <end position="724"/>
    </location>
</feature>
<evidence type="ECO:0000313" key="4">
    <source>
        <dbReference type="EMBL" id="KAK4390590.1"/>
    </source>
</evidence>
<feature type="compositionally biased region" description="Polar residues" evidence="2">
    <location>
        <begin position="712"/>
        <end position="724"/>
    </location>
</feature>
<reference evidence="4" key="2">
    <citation type="journal article" date="2024" name="Plant">
        <title>Genomic evolution and insights into agronomic trait innovations of Sesamum species.</title>
        <authorList>
            <person name="Miao H."/>
            <person name="Wang L."/>
            <person name="Qu L."/>
            <person name="Liu H."/>
            <person name="Sun Y."/>
            <person name="Le M."/>
            <person name="Wang Q."/>
            <person name="Wei S."/>
            <person name="Zheng Y."/>
            <person name="Lin W."/>
            <person name="Duan Y."/>
            <person name="Cao H."/>
            <person name="Xiong S."/>
            <person name="Wang X."/>
            <person name="Wei L."/>
            <person name="Li C."/>
            <person name="Ma Q."/>
            <person name="Ju M."/>
            <person name="Zhao R."/>
            <person name="Li G."/>
            <person name="Mu C."/>
            <person name="Tian Q."/>
            <person name="Mei H."/>
            <person name="Zhang T."/>
            <person name="Gao T."/>
            <person name="Zhang H."/>
        </authorList>
    </citation>
    <scope>NUCLEOTIDE SEQUENCE</scope>
    <source>
        <strain evidence="4">K16</strain>
    </source>
</reference>
<sequence>MDLQPSQNNYSEEDRLQTSESLSGFFSRMIVSDKTMERIMRQDSNLSPYDGFRIGGIGKVLNQIGLNQIKHHIIYKVSSGEFVIPIEFTGNVMEMQLIPKEEILEELSRLREKIAVTMKWIHIGTIEVVIKSTFKEGIDSEIHLSIMDRRINNLRDGCLGTMIGNLHAGKLMFDIHPRIAYNLADQDFSRVLTIHQDFKRKDLMKEGRENGSMILGISFLEDHKPWGRKGNGADILLGDNFIQTFARYMQDNQRNLLIFTTNCGNEIQDKRKFGKVILSFRQQGLIDSNSFYEESEEEIKNLKEALVELKTMDISEESKLSLENVKRLIQRNFSENSLAWWDRNKIEATLKIKEECKYEYIRYKPIQMNMEDKKDMQMIIKEHINLGLIEPEISAYSSPGFLVRNHGEIKEIKMESESKKFTAFSTPQGQYIWNVLPMGLANAPQIFQRKMDNLFKDYFEFMFVYIDDILIASKNMKEHIKHLEIFSDACYKEGLVLSEKKATIAVNKIEVLGILIDEAGIELQEHIVEKIRNFPDILKDKKQLQSFLGVVNFADFLTRDEASEANSIMLRLRHLRENLEELNNKFGRLVVNTQVAGQIQIADLDTVQIAIRTNMVSSTSLWNDLQEPIRKASSSDMTNELKKLDTKHALRVQDSRPVAADSSTACTRPSPDSGEKATDESQGVQTSDDSSQPSASGVKEEEISLRPRTDTSKANTNELLSSSSTWQRPDTVAFNRIKAASEEAPQVSAISEDDISTRRVWGLWVCLTEMDKVKYPFKIFSNKVNGSFLLNSMTGKSTEFAESMFEKKRMLIWENKLPATEGCAVLLLKEPSSCEPSAAVVWLEEVRKTEDLGYPESRRSNQGCILGKGIEKVSVDTRMVVLISAVVCGLYIFSICINQTDYKFRQAKPLKIQVIDRRNRSNCRNTGIQEPDLHYVNFPEPESFSRQECACNPVRLFAIVSMQRSGSGWFETLLNSHMNLSSNGEIFGPSERRNNVSMIYKTLDKVYNLDWFSSASKNECSAAVGFKWMINQGLMEHHEEVADYFNTRGVSLIFLLRRNLLRRMISLLANTYDKNVKLLNGTHKSHVHSPHEAEVLAGYKPTLNVTTLVSNIRAAEGTAARALECFKTTRHIVLYYEDIVANHTKLVEVQEFLKLPAQNLTSGQLRYTAALFPDMSPTGKMSGKHSREPRTRIC</sequence>
<feature type="compositionally biased region" description="Basic and acidic residues" evidence="2">
    <location>
        <begin position="645"/>
        <end position="654"/>
    </location>
</feature>
<feature type="domain" description="Reverse transcriptase" evidence="3">
    <location>
        <begin position="411"/>
        <end position="514"/>
    </location>
</feature>
<dbReference type="InterPro" id="IPR043502">
    <property type="entry name" value="DNA/RNA_pol_sf"/>
</dbReference>
<evidence type="ECO:0000256" key="1">
    <source>
        <dbReference type="SAM" id="Coils"/>
    </source>
</evidence>
<dbReference type="InterPro" id="IPR043128">
    <property type="entry name" value="Rev_trsase/Diguanyl_cyclase"/>
</dbReference>
<dbReference type="InterPro" id="IPR028919">
    <property type="entry name" value="Viral_movement"/>
</dbReference>
<feature type="compositionally biased region" description="Basic and acidic residues" evidence="2">
    <location>
        <begin position="698"/>
        <end position="711"/>
    </location>
</feature>
<comment type="caution">
    <text evidence="4">The sequence shown here is derived from an EMBL/GenBank/DDBJ whole genome shotgun (WGS) entry which is preliminary data.</text>
</comment>
<accession>A0AAE2BMA0</accession>
<keyword evidence="5" id="KW-1185">Reference proteome</keyword>
<feature type="coiled-coil region" evidence="1">
    <location>
        <begin position="565"/>
        <end position="592"/>
    </location>
</feature>
<dbReference type="EMBL" id="JACGWL010000012">
    <property type="protein sequence ID" value="KAK4390590.1"/>
    <property type="molecule type" value="Genomic_DNA"/>
</dbReference>
<dbReference type="SUPFAM" id="SSF52540">
    <property type="entry name" value="P-loop containing nucleoside triphosphate hydrolases"/>
    <property type="match status" value="1"/>
</dbReference>
<dbReference type="Gene3D" id="3.40.50.300">
    <property type="entry name" value="P-loop containing nucleotide triphosphate hydrolases"/>
    <property type="match status" value="1"/>
</dbReference>
<gene>
    <name evidence="4" type="ORF">Sango_2122300</name>
</gene>
<proteinExistence type="predicted"/>
<dbReference type="Gene3D" id="3.30.70.270">
    <property type="match status" value="1"/>
</dbReference>
<dbReference type="InterPro" id="IPR027417">
    <property type="entry name" value="P-loop_NTPase"/>
</dbReference>
<dbReference type="PANTHER" id="PTHR32175:SF21">
    <property type="entry name" value="SULFOTRANSFERASE"/>
    <property type="match status" value="1"/>
</dbReference>
<dbReference type="Pfam" id="PF00078">
    <property type="entry name" value="RVT_1"/>
    <property type="match status" value="1"/>
</dbReference>
<evidence type="ECO:0000259" key="3">
    <source>
        <dbReference type="Pfam" id="PF00078"/>
    </source>
</evidence>
<dbReference type="InterPro" id="IPR000477">
    <property type="entry name" value="RT_dom"/>
</dbReference>
<keyword evidence="1" id="KW-0175">Coiled coil</keyword>
<evidence type="ECO:0000313" key="5">
    <source>
        <dbReference type="Proteomes" id="UP001289374"/>
    </source>
</evidence>
<dbReference type="SUPFAM" id="SSF56672">
    <property type="entry name" value="DNA/RNA polymerases"/>
    <property type="match status" value="1"/>
</dbReference>
<dbReference type="AlphaFoldDB" id="A0AAE2BMA0"/>
<feature type="compositionally biased region" description="Polar residues" evidence="2">
    <location>
        <begin position="680"/>
        <end position="695"/>
    </location>
</feature>
<protein>
    <submittedName>
        <fullName evidence="4">Enzymatic polyprotein</fullName>
    </submittedName>
</protein>
<name>A0AAE2BMA0_9LAMI</name>
<dbReference type="CDD" id="cd01647">
    <property type="entry name" value="RT_LTR"/>
    <property type="match status" value="1"/>
</dbReference>
<dbReference type="Proteomes" id="UP001289374">
    <property type="component" value="Unassembled WGS sequence"/>
</dbReference>
<dbReference type="InterPro" id="IPR052796">
    <property type="entry name" value="Nod_factor_sulfotransferase"/>
</dbReference>
<dbReference type="Gene3D" id="3.10.10.10">
    <property type="entry name" value="HIV Type 1 Reverse Transcriptase, subunit A, domain 1"/>
    <property type="match status" value="1"/>
</dbReference>
<reference evidence="4" key="1">
    <citation type="submission" date="2020-06" db="EMBL/GenBank/DDBJ databases">
        <authorList>
            <person name="Li T."/>
            <person name="Hu X."/>
            <person name="Zhang T."/>
            <person name="Song X."/>
            <person name="Zhang H."/>
            <person name="Dai N."/>
            <person name="Sheng W."/>
            <person name="Hou X."/>
            <person name="Wei L."/>
        </authorList>
    </citation>
    <scope>NUCLEOTIDE SEQUENCE</scope>
    <source>
        <strain evidence="4">K16</strain>
        <tissue evidence="4">Leaf</tissue>
    </source>
</reference>
<dbReference type="Pfam" id="PF01107">
    <property type="entry name" value="MP"/>
    <property type="match status" value="1"/>
</dbReference>